<dbReference type="Pfam" id="PF13531">
    <property type="entry name" value="SBP_bac_11"/>
    <property type="match status" value="1"/>
</dbReference>
<keyword evidence="1" id="KW-0479">Metal-binding</keyword>
<dbReference type="SUPFAM" id="SSF53850">
    <property type="entry name" value="Periplasmic binding protein-like II"/>
    <property type="match status" value="1"/>
</dbReference>
<evidence type="ECO:0000256" key="3">
    <source>
        <dbReference type="SAM" id="MobiDB-lite"/>
    </source>
</evidence>
<keyword evidence="2" id="KW-0732">Signal</keyword>
<accession>A0A6J6LLK3</accession>
<dbReference type="NCBIfam" id="TIGR01256">
    <property type="entry name" value="modA"/>
    <property type="match status" value="1"/>
</dbReference>
<sequence>MGVSVLSVAACSAATTEKSASTTVHSATSAATSSMEEPSSSVVKAPQTTLAKRKPTSSSKPKCTNPSDKGAVTVMAASSMVNVFNDLKTQFLSQHPCVTSINFSYGSSSTLATQIVNGAPVDVFVSASQSAMDIVANAKVNASPAFVFARNQGEIMVYPRSDYRDNITTVQDLHDSRNAGIRVGLCVASAPCGSLANSILANSRSFYSNTTLTRTGIADTESASVEELVTKIELGELDAGIVYRSDCEYAQPRGLAACVELPGNINVSNAYLGTGMNTRPATSDFLAFLNSSWFKTNLQVKFAFLAP</sequence>
<reference evidence="4" key="1">
    <citation type="submission" date="2020-05" db="EMBL/GenBank/DDBJ databases">
        <authorList>
            <person name="Chiriac C."/>
            <person name="Salcher M."/>
            <person name="Ghai R."/>
            <person name="Kavagutti S V."/>
        </authorList>
    </citation>
    <scope>NUCLEOTIDE SEQUENCE</scope>
</reference>
<dbReference type="PANTHER" id="PTHR30632:SF0">
    <property type="entry name" value="SULFATE-BINDING PROTEIN"/>
    <property type="match status" value="1"/>
</dbReference>
<proteinExistence type="predicted"/>
<dbReference type="GO" id="GO:0030973">
    <property type="term" value="F:molybdate ion binding"/>
    <property type="evidence" value="ECO:0007669"/>
    <property type="project" value="TreeGrafter"/>
</dbReference>
<evidence type="ECO:0000256" key="2">
    <source>
        <dbReference type="ARBA" id="ARBA00022729"/>
    </source>
</evidence>
<evidence type="ECO:0000256" key="1">
    <source>
        <dbReference type="ARBA" id="ARBA00022723"/>
    </source>
</evidence>
<dbReference type="InterPro" id="IPR005950">
    <property type="entry name" value="ModA"/>
</dbReference>
<dbReference type="EMBL" id="CAEZWJ010000053">
    <property type="protein sequence ID" value="CAB4661503.1"/>
    <property type="molecule type" value="Genomic_DNA"/>
</dbReference>
<protein>
    <submittedName>
        <fullName evidence="4">Unannotated protein</fullName>
    </submittedName>
</protein>
<feature type="compositionally biased region" description="Low complexity" evidence="3">
    <location>
        <begin position="20"/>
        <end position="41"/>
    </location>
</feature>
<evidence type="ECO:0000313" key="4">
    <source>
        <dbReference type="EMBL" id="CAB4661503.1"/>
    </source>
</evidence>
<dbReference type="AlphaFoldDB" id="A0A6J6LLK3"/>
<organism evidence="4">
    <name type="scientific">freshwater metagenome</name>
    <dbReference type="NCBI Taxonomy" id="449393"/>
    <lineage>
        <taxon>unclassified sequences</taxon>
        <taxon>metagenomes</taxon>
        <taxon>ecological metagenomes</taxon>
    </lineage>
</organism>
<dbReference type="PANTHER" id="PTHR30632">
    <property type="entry name" value="MOLYBDATE-BINDING PERIPLASMIC PROTEIN"/>
    <property type="match status" value="1"/>
</dbReference>
<dbReference type="GO" id="GO:0046872">
    <property type="term" value="F:metal ion binding"/>
    <property type="evidence" value="ECO:0007669"/>
    <property type="project" value="UniProtKB-KW"/>
</dbReference>
<feature type="region of interest" description="Disordered" evidence="3">
    <location>
        <begin position="20"/>
        <end position="68"/>
    </location>
</feature>
<feature type="compositionally biased region" description="Polar residues" evidence="3">
    <location>
        <begin position="46"/>
        <end position="67"/>
    </location>
</feature>
<name>A0A6J6LLK3_9ZZZZ</name>
<dbReference type="GO" id="GO:0015689">
    <property type="term" value="P:molybdate ion transport"/>
    <property type="evidence" value="ECO:0007669"/>
    <property type="project" value="InterPro"/>
</dbReference>
<dbReference type="InterPro" id="IPR050682">
    <property type="entry name" value="ModA/WtpA"/>
</dbReference>
<dbReference type="Gene3D" id="3.40.190.10">
    <property type="entry name" value="Periplasmic binding protein-like II"/>
    <property type="match status" value="2"/>
</dbReference>
<gene>
    <name evidence="4" type="ORF">UFOPK2214_01269</name>
</gene>